<accession>A0A645BZ38</accession>
<evidence type="ECO:0000313" key="1">
    <source>
        <dbReference type="EMBL" id="MPM70609.1"/>
    </source>
</evidence>
<organism evidence="1">
    <name type="scientific">bioreactor metagenome</name>
    <dbReference type="NCBI Taxonomy" id="1076179"/>
    <lineage>
        <taxon>unclassified sequences</taxon>
        <taxon>metagenomes</taxon>
        <taxon>ecological metagenomes</taxon>
    </lineage>
</organism>
<gene>
    <name evidence="1" type="ORF">SDC9_117564</name>
</gene>
<proteinExistence type="predicted"/>
<dbReference type="EMBL" id="VSSQ01023575">
    <property type="protein sequence ID" value="MPM70609.1"/>
    <property type="molecule type" value="Genomic_DNA"/>
</dbReference>
<comment type="caution">
    <text evidence="1">The sequence shown here is derived from an EMBL/GenBank/DDBJ whole genome shotgun (WGS) entry which is preliminary data.</text>
</comment>
<dbReference type="AlphaFoldDB" id="A0A645BZ38"/>
<name>A0A645BZ38_9ZZZZ</name>
<sequence length="113" mass="12902">MLRLCHQAHEKRSIKHHQQKVASDNKKEIRPAFIGNCIDFFPSEGMGGENQKGHILMLLLHTGDIQPPLLGNHVETEVHLALIPLETFIELCKRTRIKDAHGKLLRIVQMRDA</sequence>
<protein>
    <submittedName>
        <fullName evidence="1">Uncharacterized protein</fullName>
    </submittedName>
</protein>
<reference evidence="1" key="1">
    <citation type="submission" date="2019-08" db="EMBL/GenBank/DDBJ databases">
        <authorList>
            <person name="Kucharzyk K."/>
            <person name="Murdoch R.W."/>
            <person name="Higgins S."/>
            <person name="Loffler F."/>
        </authorList>
    </citation>
    <scope>NUCLEOTIDE SEQUENCE</scope>
</reference>